<evidence type="ECO:0000313" key="3">
    <source>
        <dbReference type="Proteomes" id="UP000324832"/>
    </source>
</evidence>
<feature type="region of interest" description="Disordered" evidence="1">
    <location>
        <begin position="1"/>
        <end position="39"/>
    </location>
</feature>
<keyword evidence="3" id="KW-1185">Reference proteome</keyword>
<accession>A0A5E4R3V4</accession>
<evidence type="ECO:0000256" key="1">
    <source>
        <dbReference type="SAM" id="MobiDB-lite"/>
    </source>
</evidence>
<protein>
    <submittedName>
        <fullName evidence="2">Uncharacterized protein</fullName>
    </submittedName>
</protein>
<gene>
    <name evidence="2" type="ORF">LSINAPIS_LOCUS14880</name>
</gene>
<evidence type="ECO:0000313" key="2">
    <source>
        <dbReference type="EMBL" id="VVD05317.1"/>
    </source>
</evidence>
<name>A0A5E4R3V4_9NEOP</name>
<dbReference type="AlphaFoldDB" id="A0A5E4R3V4"/>
<dbReference type="EMBL" id="FZQP02006957">
    <property type="protein sequence ID" value="VVD05317.1"/>
    <property type="molecule type" value="Genomic_DNA"/>
</dbReference>
<reference evidence="2 3" key="1">
    <citation type="submission" date="2017-07" db="EMBL/GenBank/DDBJ databases">
        <authorList>
            <person name="Talla V."/>
            <person name="Backstrom N."/>
        </authorList>
    </citation>
    <scope>NUCLEOTIDE SEQUENCE [LARGE SCALE GENOMIC DNA]</scope>
</reference>
<organism evidence="2 3">
    <name type="scientific">Leptidea sinapis</name>
    <dbReference type="NCBI Taxonomy" id="189913"/>
    <lineage>
        <taxon>Eukaryota</taxon>
        <taxon>Metazoa</taxon>
        <taxon>Ecdysozoa</taxon>
        <taxon>Arthropoda</taxon>
        <taxon>Hexapoda</taxon>
        <taxon>Insecta</taxon>
        <taxon>Pterygota</taxon>
        <taxon>Neoptera</taxon>
        <taxon>Endopterygota</taxon>
        <taxon>Lepidoptera</taxon>
        <taxon>Glossata</taxon>
        <taxon>Ditrysia</taxon>
        <taxon>Papilionoidea</taxon>
        <taxon>Pieridae</taxon>
        <taxon>Dismorphiinae</taxon>
        <taxon>Leptidea</taxon>
    </lineage>
</organism>
<sequence>MSPNSNGNHNLWKATKCLPQPQQSSPPIRSGSTWARSDQEKSQAFATYLANVFQPNNMDSPEDPEIDQILGQDLQLCLPLRPTTPREVGREIAKMHLDLI</sequence>
<dbReference type="Proteomes" id="UP000324832">
    <property type="component" value="Unassembled WGS sequence"/>
</dbReference>
<proteinExistence type="predicted"/>